<evidence type="ECO:0000313" key="9">
    <source>
        <dbReference type="Proteomes" id="UP001271007"/>
    </source>
</evidence>
<evidence type="ECO:0000256" key="2">
    <source>
        <dbReference type="ARBA" id="ARBA00010992"/>
    </source>
</evidence>
<feature type="transmembrane region" description="Helical" evidence="6">
    <location>
        <begin position="7"/>
        <end position="26"/>
    </location>
</feature>
<dbReference type="GO" id="GO:0005351">
    <property type="term" value="F:carbohydrate:proton symporter activity"/>
    <property type="evidence" value="ECO:0007669"/>
    <property type="project" value="TreeGrafter"/>
</dbReference>
<name>A0AAJ0GCD1_9PEZI</name>
<dbReference type="Gene3D" id="1.20.1250.20">
    <property type="entry name" value="MFS general substrate transporter like domains"/>
    <property type="match status" value="1"/>
</dbReference>
<keyword evidence="5 6" id="KW-0472">Membrane</keyword>
<dbReference type="PANTHER" id="PTHR48022">
    <property type="entry name" value="PLASTIDIC GLUCOSE TRANSPORTER 4"/>
    <property type="match status" value="1"/>
</dbReference>
<dbReference type="AlphaFoldDB" id="A0AAJ0GCD1"/>
<feature type="transmembrane region" description="Helical" evidence="6">
    <location>
        <begin position="291"/>
        <end position="315"/>
    </location>
</feature>
<dbReference type="InterPro" id="IPR005829">
    <property type="entry name" value="Sugar_transporter_CS"/>
</dbReference>
<dbReference type="PANTHER" id="PTHR48022:SF11">
    <property type="entry name" value="MONOSACCHARIDE TRANSPORTER (HXT8), PUTATIVE (AFU_ORTHOLOGUE AFUA_2G08120)-RELATED"/>
    <property type="match status" value="1"/>
</dbReference>
<keyword evidence="3 6" id="KW-0812">Transmembrane</keyword>
<dbReference type="Proteomes" id="UP001271007">
    <property type="component" value="Unassembled WGS sequence"/>
</dbReference>
<gene>
    <name evidence="8" type="ORF">LTR09_008642</name>
</gene>
<comment type="subcellular location">
    <subcellularLocation>
        <location evidence="1">Membrane</location>
        <topology evidence="1">Multi-pass membrane protein</topology>
    </subcellularLocation>
</comment>
<evidence type="ECO:0000256" key="6">
    <source>
        <dbReference type="SAM" id="Phobius"/>
    </source>
</evidence>
<dbReference type="PROSITE" id="PS00217">
    <property type="entry name" value="SUGAR_TRANSPORT_2"/>
    <property type="match status" value="1"/>
</dbReference>
<dbReference type="GO" id="GO:0016020">
    <property type="term" value="C:membrane"/>
    <property type="evidence" value="ECO:0007669"/>
    <property type="project" value="UniProtKB-SubCell"/>
</dbReference>
<dbReference type="InterPro" id="IPR005828">
    <property type="entry name" value="MFS_sugar_transport-like"/>
</dbReference>
<dbReference type="SUPFAM" id="SSF103473">
    <property type="entry name" value="MFS general substrate transporter"/>
    <property type="match status" value="1"/>
</dbReference>
<accession>A0AAJ0GCD1</accession>
<evidence type="ECO:0000256" key="1">
    <source>
        <dbReference type="ARBA" id="ARBA00004141"/>
    </source>
</evidence>
<dbReference type="InterPro" id="IPR020846">
    <property type="entry name" value="MFS_dom"/>
</dbReference>
<protein>
    <recommendedName>
        <fullName evidence="7">Major facilitator superfamily (MFS) profile domain-containing protein</fullName>
    </recommendedName>
</protein>
<keyword evidence="4 6" id="KW-1133">Transmembrane helix</keyword>
<comment type="similarity">
    <text evidence="2">Belongs to the major facilitator superfamily. Sugar transporter (TC 2.A.1.1) family.</text>
</comment>
<feature type="transmembrane region" description="Helical" evidence="6">
    <location>
        <begin position="170"/>
        <end position="193"/>
    </location>
</feature>
<dbReference type="PROSITE" id="PS50850">
    <property type="entry name" value="MFS"/>
    <property type="match status" value="1"/>
</dbReference>
<sequence length="341" mass="37821">MQRYQLLCILFVTFLFVTFGSIFYGYDSGCTTSILGYEDFIEYFDLNANTIGAFGSAYYAGGAVGSFLNYYLPDRFGRLRTIQFSCILSLLGSAMQTGATNFPVFVVGRSIGGIACGIVFSVCPTYASEICSPEVRGRVGALYGFNVNFAYMFTEWVGLGFYFLPGNSAWRTLLGIQLVPAAAMLAASFFMPFSPRWLIMKGRDEEALQTLKKLHGTASGNDDFYLKEFHQIKAQYNIEKNEKLGIVAIFKRPSYRKRMYLIMTFAAFGQFTGIIPLQAITIYTTLGFSNVFSLVLTGIWGTLGCISTITAFCVVDKLGRRPLLFIAYGFMIPGGIMLVTL</sequence>
<feature type="transmembrane region" description="Helical" evidence="6">
    <location>
        <begin position="322"/>
        <end position="340"/>
    </location>
</feature>
<feature type="domain" description="Major facilitator superfamily (MFS) profile" evidence="7">
    <location>
        <begin position="13"/>
        <end position="341"/>
    </location>
</feature>
<feature type="transmembrane region" description="Helical" evidence="6">
    <location>
        <begin position="46"/>
        <end position="72"/>
    </location>
</feature>
<comment type="caution">
    <text evidence="8">The sequence shown here is derived from an EMBL/GenBank/DDBJ whole genome shotgun (WGS) entry which is preliminary data.</text>
</comment>
<keyword evidence="9" id="KW-1185">Reference proteome</keyword>
<dbReference type="Pfam" id="PF00083">
    <property type="entry name" value="Sugar_tr"/>
    <property type="match status" value="1"/>
</dbReference>
<dbReference type="PROSITE" id="PS00216">
    <property type="entry name" value="SUGAR_TRANSPORT_1"/>
    <property type="match status" value="1"/>
</dbReference>
<evidence type="ECO:0000259" key="7">
    <source>
        <dbReference type="PROSITE" id="PS50850"/>
    </source>
</evidence>
<evidence type="ECO:0000256" key="4">
    <source>
        <dbReference type="ARBA" id="ARBA00022989"/>
    </source>
</evidence>
<dbReference type="InterPro" id="IPR050360">
    <property type="entry name" value="MFS_Sugar_Transporters"/>
</dbReference>
<organism evidence="8 9">
    <name type="scientific">Extremus antarcticus</name>
    <dbReference type="NCBI Taxonomy" id="702011"/>
    <lineage>
        <taxon>Eukaryota</taxon>
        <taxon>Fungi</taxon>
        <taxon>Dikarya</taxon>
        <taxon>Ascomycota</taxon>
        <taxon>Pezizomycotina</taxon>
        <taxon>Dothideomycetes</taxon>
        <taxon>Dothideomycetidae</taxon>
        <taxon>Mycosphaerellales</taxon>
        <taxon>Extremaceae</taxon>
        <taxon>Extremus</taxon>
    </lineage>
</organism>
<feature type="transmembrane region" description="Helical" evidence="6">
    <location>
        <begin position="260"/>
        <end position="285"/>
    </location>
</feature>
<dbReference type="InterPro" id="IPR036259">
    <property type="entry name" value="MFS_trans_sf"/>
</dbReference>
<feature type="transmembrane region" description="Helical" evidence="6">
    <location>
        <begin position="111"/>
        <end position="128"/>
    </location>
</feature>
<evidence type="ECO:0000256" key="3">
    <source>
        <dbReference type="ARBA" id="ARBA00022692"/>
    </source>
</evidence>
<feature type="transmembrane region" description="Helical" evidence="6">
    <location>
        <begin position="84"/>
        <end position="105"/>
    </location>
</feature>
<evidence type="ECO:0000256" key="5">
    <source>
        <dbReference type="ARBA" id="ARBA00023136"/>
    </source>
</evidence>
<proteinExistence type="inferred from homology"/>
<reference evidence="8" key="1">
    <citation type="submission" date="2023-04" db="EMBL/GenBank/DDBJ databases">
        <title>Black Yeasts Isolated from many extreme environments.</title>
        <authorList>
            <person name="Coleine C."/>
            <person name="Stajich J.E."/>
            <person name="Selbmann L."/>
        </authorList>
    </citation>
    <scope>NUCLEOTIDE SEQUENCE</scope>
    <source>
        <strain evidence="8">CCFEE 5312</strain>
    </source>
</reference>
<dbReference type="EMBL" id="JAWDJX010000034">
    <property type="protein sequence ID" value="KAK3050252.1"/>
    <property type="molecule type" value="Genomic_DNA"/>
</dbReference>
<feature type="transmembrane region" description="Helical" evidence="6">
    <location>
        <begin position="140"/>
        <end position="164"/>
    </location>
</feature>
<evidence type="ECO:0000313" key="8">
    <source>
        <dbReference type="EMBL" id="KAK3050252.1"/>
    </source>
</evidence>